<keyword evidence="2" id="KW-1185">Reference proteome</keyword>
<dbReference type="RefSeq" id="WP_121194623.1">
    <property type="nucleotide sequence ID" value="NZ_RBWV01000015.1"/>
</dbReference>
<dbReference type="AlphaFoldDB" id="A0A420XKU3"/>
<dbReference type="Proteomes" id="UP000281955">
    <property type="component" value="Unassembled WGS sequence"/>
</dbReference>
<sequence>MHPDDIDLRADGAHAYRATQGERSVRVTVSDATLAELGLGPVEEPLLVRRTLELLDPEVLAGVGNDVTLEQLGARVEGFPDVVVARLRT</sequence>
<name>A0A420XKU3_9ACTN</name>
<gene>
    <name evidence="1" type="ORF">CLV35_3347</name>
</gene>
<organism evidence="1 2">
    <name type="scientific">Motilibacter peucedani</name>
    <dbReference type="NCBI Taxonomy" id="598650"/>
    <lineage>
        <taxon>Bacteria</taxon>
        <taxon>Bacillati</taxon>
        <taxon>Actinomycetota</taxon>
        <taxon>Actinomycetes</taxon>
        <taxon>Motilibacterales</taxon>
        <taxon>Motilibacteraceae</taxon>
        <taxon>Motilibacter</taxon>
    </lineage>
</organism>
<comment type="caution">
    <text evidence="1">The sequence shown here is derived from an EMBL/GenBank/DDBJ whole genome shotgun (WGS) entry which is preliminary data.</text>
</comment>
<accession>A0A420XKU3</accession>
<evidence type="ECO:0000313" key="2">
    <source>
        <dbReference type="Proteomes" id="UP000281955"/>
    </source>
</evidence>
<protein>
    <submittedName>
        <fullName evidence="1">Uncharacterized protein</fullName>
    </submittedName>
</protein>
<dbReference type="InParanoid" id="A0A420XKU3"/>
<proteinExistence type="predicted"/>
<dbReference type="OrthoDB" id="9926856at2"/>
<reference evidence="1 2" key="1">
    <citation type="submission" date="2018-10" db="EMBL/GenBank/DDBJ databases">
        <title>Genomic Encyclopedia of Archaeal and Bacterial Type Strains, Phase II (KMG-II): from individual species to whole genera.</title>
        <authorList>
            <person name="Goeker M."/>
        </authorList>
    </citation>
    <scope>NUCLEOTIDE SEQUENCE [LARGE SCALE GENOMIC DNA]</scope>
    <source>
        <strain evidence="1 2">RP-AC37</strain>
    </source>
</reference>
<evidence type="ECO:0000313" key="1">
    <source>
        <dbReference type="EMBL" id="RKS69173.1"/>
    </source>
</evidence>
<dbReference type="EMBL" id="RBWV01000015">
    <property type="protein sequence ID" value="RKS69173.1"/>
    <property type="molecule type" value="Genomic_DNA"/>
</dbReference>